<dbReference type="Proteomes" id="UP001207468">
    <property type="component" value="Unassembled WGS sequence"/>
</dbReference>
<protein>
    <submittedName>
        <fullName evidence="1">Uncharacterized protein</fullName>
    </submittedName>
</protein>
<dbReference type="EMBL" id="JAGFNK010000307">
    <property type="protein sequence ID" value="KAI9453339.1"/>
    <property type="molecule type" value="Genomic_DNA"/>
</dbReference>
<evidence type="ECO:0000313" key="1">
    <source>
        <dbReference type="EMBL" id="KAI9453339.1"/>
    </source>
</evidence>
<sequence length="671" mass="75091">MSSNNNNSNGGYRRGGRGRGRGNGGSPPIDRATVSRGICQFYWSTGIVNATSTPTDHAPDFFSLEGLATNNGSIVDPRYTLRPSEAHNHLKPYLCDNFVFRNAIHVEGFSRILASVNSRNRTWAFLDFIVRGNALLRIGEVLRFSPVAVNVGAETSTLSYQKGYFPILEFLSSDLVLKTTMHQNTKWQDIYSHRSELQQFSDDDPHMHDFNDRCSNLGELAPQTLSTVLSQYFARFKHAMQNHPELRDFVDDLFPWFFRWATAIKVSPPTFDDSITSSRREIRDLTLAEREKDINRLRLITNREYRHTERMRRAVAHTTVTAGQIQQALTSRITQTYDPPGTLRDGGEPRHDNDFADIRDIRIVPTHKELLCPIPPDLPVFLPIAPHHVQRIRCNAISISSFDFLFCYSLTLMPFCPSSSIRLSIGEIRKDLQIMQAPGAKSKPRATLLETLLGSKGGAYKTSGSNSVFFYLYTGARFAPAKAERRHFTSSLSSSLPILAPALPWENPDLVVVAVQGAPFTVGLLLDAPPGGAHDKSGKRRALFWEHSRRLQSGSLVALILISPDRFQVFLGTTISTGSDIGESAKSDAKTIQLRVSFFDPEIELIALRRYPISVNTSTYAVLLDNNIMFESLHPFLRTLQNVEPTSIPFSNIIANSGPLTSGNPTFLKYQ</sequence>
<gene>
    <name evidence="1" type="ORF">F5148DRAFT_1329332</name>
</gene>
<proteinExistence type="predicted"/>
<comment type="caution">
    <text evidence="1">The sequence shown here is derived from an EMBL/GenBank/DDBJ whole genome shotgun (WGS) entry which is preliminary data.</text>
</comment>
<keyword evidence="2" id="KW-1185">Reference proteome</keyword>
<accession>A0ACC0TY59</accession>
<reference evidence="1" key="1">
    <citation type="submission" date="2021-03" db="EMBL/GenBank/DDBJ databases">
        <title>Evolutionary priming and transition to the ectomycorrhizal habit in an iconic lineage of mushroom-forming fungi: is preadaptation a requirement?</title>
        <authorList>
            <consortium name="DOE Joint Genome Institute"/>
            <person name="Looney B.P."/>
            <person name="Miyauchi S."/>
            <person name="Morin E."/>
            <person name="Drula E."/>
            <person name="Courty P.E."/>
            <person name="Chicoki N."/>
            <person name="Fauchery L."/>
            <person name="Kohler A."/>
            <person name="Kuo A."/>
            <person name="LaButti K."/>
            <person name="Pangilinan J."/>
            <person name="Lipzen A."/>
            <person name="Riley R."/>
            <person name="Andreopoulos W."/>
            <person name="He G."/>
            <person name="Johnson J."/>
            <person name="Barry K.W."/>
            <person name="Grigoriev I.V."/>
            <person name="Nagy L."/>
            <person name="Hibbett D."/>
            <person name="Henrissat B."/>
            <person name="Matheny P.B."/>
            <person name="Labbe J."/>
            <person name="Martin A.F."/>
        </authorList>
    </citation>
    <scope>NUCLEOTIDE SEQUENCE</scope>
    <source>
        <strain evidence="1">BPL698</strain>
    </source>
</reference>
<organism evidence="1 2">
    <name type="scientific">Russula earlei</name>
    <dbReference type="NCBI Taxonomy" id="71964"/>
    <lineage>
        <taxon>Eukaryota</taxon>
        <taxon>Fungi</taxon>
        <taxon>Dikarya</taxon>
        <taxon>Basidiomycota</taxon>
        <taxon>Agaricomycotina</taxon>
        <taxon>Agaricomycetes</taxon>
        <taxon>Russulales</taxon>
        <taxon>Russulaceae</taxon>
        <taxon>Russula</taxon>
    </lineage>
</organism>
<name>A0ACC0TY59_9AGAM</name>
<evidence type="ECO:0000313" key="2">
    <source>
        <dbReference type="Proteomes" id="UP001207468"/>
    </source>
</evidence>